<keyword evidence="2" id="KW-1185">Reference proteome</keyword>
<dbReference type="Proteomes" id="UP000726136">
    <property type="component" value="Unassembled WGS sequence"/>
</dbReference>
<dbReference type="RefSeq" id="WP_194663835.1">
    <property type="nucleotide sequence ID" value="NZ_RDPI01000019.1"/>
</dbReference>
<gene>
    <name evidence="1" type="ORF">EAY46_14965</name>
</gene>
<dbReference type="Gene3D" id="3.40.50.300">
    <property type="entry name" value="P-loop containing nucleotide triphosphate hydrolases"/>
    <property type="match status" value="1"/>
</dbReference>
<protein>
    <recommendedName>
        <fullName evidence="3">Conjugal transfer protein</fullName>
    </recommendedName>
</protein>
<organism evidence="1 2">
    <name type="scientific">Vibrio anguillarum</name>
    <name type="common">Listonella anguillarum</name>
    <dbReference type="NCBI Taxonomy" id="55601"/>
    <lineage>
        <taxon>Bacteria</taxon>
        <taxon>Pseudomonadati</taxon>
        <taxon>Pseudomonadota</taxon>
        <taxon>Gammaproteobacteria</taxon>
        <taxon>Vibrionales</taxon>
        <taxon>Vibrionaceae</taxon>
        <taxon>Vibrio</taxon>
    </lineage>
</organism>
<name>A0ABR9Z7E7_VIBAN</name>
<proteinExistence type="predicted"/>
<sequence>MFSLPLPSFKPITEALSDRFTHTAFSHCQLLLPSSLDNNAIILTDGGCVSAYEVVGVNRYLTKETELNYIDDVSDNMRSLLRTNHHRISINYVRDQNRTMTVLDDIYLPTQDSITRLGIDAQHFFEAQKEDLSKHCAYERTLMVITTKPTATKRQDAENSAPTINNETINIEFIEKDAPNPLLESSDILQTHLSYCKQLVNNLSSLLTMKALTADEYILALKEEEELTPLNQTGWRAKKAGDDIDLVFNNTDEDFITYPPLAYQIVTNDKDKMPRDPSIIMSNEHYIATIDREYFPIDPTPFSKVISNIPAHIPLRMSFDLDTGTEDIVTSLNNRKSWLLFFLASKKSRTIDNALEQLIAYAEKDNGTLLSGHLSVSTWSKDLMKAKEYKKDVIQAIMAWGSHTVRTPSDIFKGYYSSLPAYTKHPSSRACIQPLPNHITTLPLTRPVAPMSTGGLCMSSLDGRLFPINPTTTEQNYSLASITGSMSSGKTVFGAIYNNCFIFGEGNDELPLMAYIDFGSGVHNYLQSLRSWLSKDEQHKIELLKFTNSIGNAFNILEPQFGLHDLEELERSFATAFITRIINGNSDTPVHAKLSDVVAGILTNFFKYYHKHPKGYTQRISPYVNDEHRLHTEIEELLASNALSINPNEVFSWYYVRDRLFSLGKQFHPHARFAHRQGSPTLQDLLKRCTQDISLTVAYDAYSTAEGQPLMSYIITAIEGVISRFSHIFGHASQIDVSMARIIGVDLKGITSQSSDAESVNTKRLFGMLAKHVATRNFWREPKDFMRLVPELYKPMYEKIIAIDMKIKKHEFIDEYRQMKSPEFDNVCDNMVYVARKYNMCLTLCSQEIFHLPSGFVEMASNHYFLSLTNDEIEYLQNKFTLSNSFIGEAERLVGRTTGFGRTILYVGKFKKINGLVVQLLRNQITPSYLWNFASDTEDEYIKSLARMRFGEKSAFTKLGKLFPNGSALPAIETRLKNSKYDRNKLTREDVIAEIIDQLKEI</sequence>
<dbReference type="InterPro" id="IPR027417">
    <property type="entry name" value="P-loop_NTPase"/>
</dbReference>
<dbReference type="EMBL" id="RDPI01000019">
    <property type="protein sequence ID" value="MBF4374368.1"/>
    <property type="molecule type" value="Genomic_DNA"/>
</dbReference>
<reference evidence="1 2" key="1">
    <citation type="journal article" date="2021" name="PeerJ">
        <title>Analysis of 44 Vibrio anguillarum genomes reveals high genetic diversity.</title>
        <authorList>
            <person name="Hansen M.J."/>
            <person name="Dalsgaard I."/>
        </authorList>
    </citation>
    <scope>NUCLEOTIDE SEQUENCE [LARGE SCALE GENOMIC DNA]</scope>
    <source>
        <strain evidence="1 2">040915-1/1B</strain>
    </source>
</reference>
<comment type="caution">
    <text evidence="1">The sequence shown here is derived from an EMBL/GenBank/DDBJ whole genome shotgun (WGS) entry which is preliminary data.</text>
</comment>
<evidence type="ECO:0000313" key="1">
    <source>
        <dbReference type="EMBL" id="MBF4374368.1"/>
    </source>
</evidence>
<evidence type="ECO:0008006" key="3">
    <source>
        <dbReference type="Google" id="ProtNLM"/>
    </source>
</evidence>
<accession>A0ABR9Z7E7</accession>
<evidence type="ECO:0000313" key="2">
    <source>
        <dbReference type="Proteomes" id="UP000726136"/>
    </source>
</evidence>